<evidence type="ECO:0000313" key="8">
    <source>
        <dbReference type="EMBL" id="MBC8176933.1"/>
    </source>
</evidence>
<feature type="domain" description="4Fe-4S ferredoxin-type" evidence="7">
    <location>
        <begin position="379"/>
        <end position="409"/>
    </location>
</feature>
<dbReference type="SUPFAM" id="SSF46548">
    <property type="entry name" value="alpha-helical ferredoxin"/>
    <property type="match status" value="1"/>
</dbReference>
<dbReference type="PROSITE" id="PS51379">
    <property type="entry name" value="4FE4S_FER_2"/>
    <property type="match status" value="1"/>
</dbReference>
<dbReference type="SUPFAM" id="SSF103501">
    <property type="entry name" value="Respiratory nitrate reductase 1 gamma chain"/>
    <property type="match status" value="2"/>
</dbReference>
<keyword evidence="6" id="KW-1133">Transmembrane helix</keyword>
<keyword evidence="6" id="KW-0812">Transmembrane</keyword>
<reference evidence="8 9" key="1">
    <citation type="submission" date="2020-08" db="EMBL/GenBank/DDBJ databases">
        <title>Bridging the membrane lipid divide: bacteria of the FCB group superphylum have the potential to synthesize archaeal ether lipids.</title>
        <authorList>
            <person name="Villanueva L."/>
            <person name="Von Meijenfeldt F.A.B."/>
            <person name="Westbye A.B."/>
            <person name="Yadav S."/>
            <person name="Hopmans E.C."/>
            <person name="Dutilh B.E."/>
            <person name="Sinninghe Damste J.S."/>
        </authorList>
    </citation>
    <scope>NUCLEOTIDE SEQUENCE [LARGE SCALE GENOMIC DNA]</scope>
    <source>
        <strain evidence="8">NIOZ-UU27</strain>
    </source>
</reference>
<comment type="caution">
    <text evidence="8">The sequence shown here is derived from an EMBL/GenBank/DDBJ whole genome shotgun (WGS) entry which is preliminary data.</text>
</comment>
<organism evidence="8 9">
    <name type="scientific">Candidatus Desulfacyla euxinica</name>
    <dbReference type="NCBI Taxonomy" id="2841693"/>
    <lineage>
        <taxon>Bacteria</taxon>
        <taxon>Deltaproteobacteria</taxon>
        <taxon>Candidatus Desulfacyla</taxon>
    </lineage>
</organism>
<gene>
    <name evidence="8" type="ORF">H8E19_05965</name>
</gene>
<evidence type="ECO:0000256" key="5">
    <source>
        <dbReference type="ARBA" id="ARBA00023014"/>
    </source>
</evidence>
<dbReference type="Gene3D" id="1.10.1060.10">
    <property type="entry name" value="Alpha-helical ferredoxin"/>
    <property type="match status" value="1"/>
</dbReference>
<dbReference type="InterPro" id="IPR004017">
    <property type="entry name" value="Cys_rich_dom"/>
</dbReference>
<keyword evidence="3" id="KW-0560">Oxidoreductase</keyword>
<dbReference type="Gene3D" id="1.20.950.20">
    <property type="entry name" value="Transmembrane di-heme cytochromes, Chain C"/>
    <property type="match status" value="2"/>
</dbReference>
<dbReference type="Pfam" id="PF13183">
    <property type="entry name" value="Fer4_8"/>
    <property type="match status" value="1"/>
</dbReference>
<evidence type="ECO:0000256" key="2">
    <source>
        <dbReference type="ARBA" id="ARBA00022723"/>
    </source>
</evidence>
<protein>
    <submittedName>
        <fullName evidence="8">(Fe-S)-binding protein</fullName>
    </submittedName>
</protein>
<sequence length="706" mass="79143">MFFLVTLYLALTIFGAGLIYKAYTWLTYNIGFEARDVSTSQRFFAAFKGVISTLFSKKILTLSKTLLFDVILQIQILREDFLRWLMHMCIFGGFMLLLLMHALEPHISSVLFEEYYATINPFLFLRNLFFALVLFGLLISVYRRFILKVPYLKTASKDNYALIILAVIMLSGVFLEGAKIMSYTAYQQMVEDYADTDDKEELNALESHWVKEFGLVSPGLEGPFGADALARGAELHEMSCSSCHSNPRWAFLSYGAAKLMTPVAVGLDRAGFPEILLYIHFLACFIGLAYLPFSKFFHIITTPLSLFVNAATDGKELSPANIATKRAMELDACTSCKTCALWCSVAVSMDEIENKDILPSERIETLRTMAARKEIGHDQIVEVWKGVYRCTLCGRCKEVCPAGIGLRDLWKGMREDLAREGHHPPILQVVKDAVANERNPVDYDNEERAMWVEFMDDPPDDMFQKEKAEVVYFIGCVSSFSPAVQNIPELFCQTLNRANVDFTILGENEWCCGFPLLLAGIRDELEVLKKHNIETVRGIGAKTIVFSCPSCYHTFKHEYAEGLQGIRLMHSTRFLEELIETRKLVPDVELTGTVTYHDPCDLGRASGVYGAPRRVIQSIPGIDLVELAENGRKSLCCGGGGDVEMYDNALTAKIASRRAGQIRDSGADICVTACQQCVRTLTSGIKSIDADIEVLDLIQLVWRSLS</sequence>
<evidence type="ECO:0000256" key="6">
    <source>
        <dbReference type="SAM" id="Phobius"/>
    </source>
</evidence>
<keyword evidence="4" id="KW-0408">Iron</keyword>
<dbReference type="EMBL" id="JACNJD010000175">
    <property type="protein sequence ID" value="MBC8176933.1"/>
    <property type="molecule type" value="Genomic_DNA"/>
</dbReference>
<evidence type="ECO:0000313" key="9">
    <source>
        <dbReference type="Proteomes" id="UP000650524"/>
    </source>
</evidence>
<feature type="transmembrane region" description="Helical" evidence="6">
    <location>
        <begin position="81"/>
        <end position="103"/>
    </location>
</feature>
<dbReference type="InterPro" id="IPR036197">
    <property type="entry name" value="NarG-like_sf"/>
</dbReference>
<dbReference type="GO" id="GO:0051539">
    <property type="term" value="F:4 iron, 4 sulfur cluster binding"/>
    <property type="evidence" value="ECO:0007669"/>
    <property type="project" value="UniProtKB-KW"/>
</dbReference>
<dbReference type="InterPro" id="IPR051460">
    <property type="entry name" value="HdrC_iron-sulfur_subunit"/>
</dbReference>
<dbReference type="AlphaFoldDB" id="A0A8J6T7X7"/>
<dbReference type="PANTHER" id="PTHR43255:SF1">
    <property type="entry name" value="IRON-SULFUR-BINDING OXIDOREDUCTASE FADF-RELATED"/>
    <property type="match status" value="1"/>
</dbReference>
<dbReference type="PROSITE" id="PS00198">
    <property type="entry name" value="4FE4S_FER_1"/>
    <property type="match status" value="1"/>
</dbReference>
<keyword evidence="2" id="KW-0479">Metal-binding</keyword>
<dbReference type="GO" id="GO:0016491">
    <property type="term" value="F:oxidoreductase activity"/>
    <property type="evidence" value="ECO:0007669"/>
    <property type="project" value="UniProtKB-KW"/>
</dbReference>
<evidence type="ECO:0000256" key="4">
    <source>
        <dbReference type="ARBA" id="ARBA00023004"/>
    </source>
</evidence>
<dbReference type="InterPro" id="IPR009051">
    <property type="entry name" value="Helical_ferredxn"/>
</dbReference>
<keyword evidence="1" id="KW-0004">4Fe-4S</keyword>
<evidence type="ECO:0000256" key="1">
    <source>
        <dbReference type="ARBA" id="ARBA00022485"/>
    </source>
</evidence>
<proteinExistence type="predicted"/>
<feature type="transmembrane region" description="Helical" evidence="6">
    <location>
        <begin position="162"/>
        <end position="186"/>
    </location>
</feature>
<evidence type="ECO:0000256" key="3">
    <source>
        <dbReference type="ARBA" id="ARBA00023002"/>
    </source>
</evidence>
<dbReference type="PANTHER" id="PTHR43255">
    <property type="entry name" value="IRON-SULFUR-BINDING OXIDOREDUCTASE FADF-RELATED-RELATED"/>
    <property type="match status" value="1"/>
</dbReference>
<dbReference type="InterPro" id="IPR017900">
    <property type="entry name" value="4Fe4S_Fe_S_CS"/>
</dbReference>
<dbReference type="Proteomes" id="UP000650524">
    <property type="component" value="Unassembled WGS sequence"/>
</dbReference>
<name>A0A8J6T7X7_9DELT</name>
<feature type="transmembrane region" description="Helical" evidence="6">
    <location>
        <begin position="123"/>
        <end position="142"/>
    </location>
</feature>
<evidence type="ECO:0000259" key="7">
    <source>
        <dbReference type="PROSITE" id="PS51379"/>
    </source>
</evidence>
<accession>A0A8J6T7X7</accession>
<dbReference type="Pfam" id="PF02754">
    <property type="entry name" value="CCG"/>
    <property type="match status" value="2"/>
</dbReference>
<keyword evidence="6" id="KW-0472">Membrane</keyword>
<dbReference type="GO" id="GO:0005886">
    <property type="term" value="C:plasma membrane"/>
    <property type="evidence" value="ECO:0007669"/>
    <property type="project" value="TreeGrafter"/>
</dbReference>
<dbReference type="GO" id="GO:0046872">
    <property type="term" value="F:metal ion binding"/>
    <property type="evidence" value="ECO:0007669"/>
    <property type="project" value="UniProtKB-KW"/>
</dbReference>
<dbReference type="InterPro" id="IPR017896">
    <property type="entry name" value="4Fe4S_Fe-S-bd"/>
</dbReference>
<keyword evidence="5" id="KW-0411">Iron-sulfur</keyword>